<evidence type="ECO:0000256" key="4">
    <source>
        <dbReference type="ARBA" id="ARBA00022786"/>
    </source>
</evidence>
<evidence type="ECO:0000259" key="9">
    <source>
        <dbReference type="Pfam" id="PF12359"/>
    </source>
</evidence>
<dbReference type="GO" id="GO:0006508">
    <property type="term" value="P:proteolysis"/>
    <property type="evidence" value="ECO:0007669"/>
    <property type="project" value="UniProtKB-KW"/>
</dbReference>
<feature type="region of interest" description="Disordered" evidence="7">
    <location>
        <begin position="3081"/>
        <end position="3150"/>
    </location>
</feature>
<dbReference type="Pfam" id="PF20255">
    <property type="entry name" value="DUF6606"/>
    <property type="match status" value="1"/>
</dbReference>
<dbReference type="InterPro" id="IPR022105">
    <property type="entry name" value="DUF3645"/>
</dbReference>
<comment type="catalytic activity">
    <reaction evidence="1">
        <text>Thiol-dependent hydrolysis of ester, thioester, amide, peptide and isopeptide bonds formed by the C-terminal Gly of ubiquitin (a 76-residue protein attached to proteins as an intracellular targeting signal).</text>
        <dbReference type="EC" id="3.4.19.12"/>
    </reaction>
</comment>
<dbReference type="InterPro" id="IPR051346">
    <property type="entry name" value="OTU_Deubiquitinase"/>
</dbReference>
<dbReference type="GO" id="GO:0004843">
    <property type="term" value="F:cysteine-type deubiquitinase activity"/>
    <property type="evidence" value="ECO:0007669"/>
    <property type="project" value="UniProtKB-EC"/>
</dbReference>
<dbReference type="PANTHER" id="PTHR13367">
    <property type="entry name" value="UBIQUITIN THIOESTERASE"/>
    <property type="match status" value="1"/>
</dbReference>
<evidence type="ECO:0000259" key="10">
    <source>
        <dbReference type="Pfam" id="PF20255"/>
    </source>
</evidence>
<keyword evidence="4" id="KW-0833">Ubl conjugation pathway</keyword>
<dbReference type="EMBL" id="KI911139">
    <property type="protein sequence ID" value="ETS06916.1"/>
    <property type="molecule type" value="Genomic_DNA"/>
</dbReference>
<feature type="compositionally biased region" description="Acidic residues" evidence="7">
    <location>
        <begin position="3118"/>
        <end position="3150"/>
    </location>
</feature>
<evidence type="ECO:0000256" key="1">
    <source>
        <dbReference type="ARBA" id="ARBA00000707"/>
    </source>
</evidence>
<sequence>MASIRSIIEHAVLPPKIPGAKEDNYDAMSSEFLNRLEAACERVKGLASSPFADAFHSLSESLRACRALNQEGLDRVTLLEHFRTLGTNDVLICHVVEQNAAILIRREIDQSKQEFVVFESFETSPTTEHVLAADNALVWDFPGRAVRLSAAEFSDEELQKNVAEFLEKASREAIHTVQAQARKAQVSVVEARDTADPAVITQLFMIVLEGIGESVNVPKLRKRVRDDVNFAPNAILPWRRLPFWLVLRVATQRHLHLSLGKSGRASYKLLMCVFFSRLLQDASAELSRLKNLEPDLVITLQVKLCRRMAKAEKQKAGLSSRYKESFENVFDNIVPGIEDSIQQATKTVQSLWENFKSKTKRRIRALPAQASEDSLRLSLLNSGSHLKKLLENYKSIGPVSGTTSLRLPSSLDRPMQEKIDFNQRIYALDQLEMGVEKDVRTKPTSEREAKEFCQTLARDIHNVFSQVGSLYDGDPLQQSIKILTIFELWVRMDECAIGVCPLLRGYCPIFTPELLDALQLPTLAGMSRLQTVQLYIATRQKDAKHAHILRPLAADAFSCQYVRQSEEMRRLMGRIQACSDADRASKEAAWKQETNQYKDYTEKINSLSCLCTWNGGVRNVSQCKRCLYYRRRKRLEVKVHEDFLPEDELKRQSIVFELAIPSFLSAYRNATWVIVRDLAHPHRQPSASPRTRLEKCPPLQHHMTANTSCVTFASAKKCFTETHYSFNSGLVPLAKILLPFAADFDLYDSEARLWVADLNKPLTLHHLCGVHIPSGLSSTVMRPQSHPAPDVDGPSSYETQANMTRRPPHLSAAEFSAYQKLMSGKSRRWINILVELGSSNLNFSNEDTALMLSQLAFQAGPRSRGVLRSIHAVMEEREFVTSLGDQIKNKLSSICSNWRETNCMELLINLTLRMFSLLPQGEMRDQSKHLLDSARAAILEWIAQLQIESRKAEDGAVAGRLARFGLKAALLCRRTFATHLDTGASLTSFELLAWVKASVALQENLTTDINNMPKLLKSMMIRDAKMAHRLENLLHVAIETHYEVLQDALGLTGQSPPEAKVHQKSPWTHLPRPNSHWTVYQTESYGCSQSSQVFHFNILEGHFLVNGRPRGSLPQELRNDPSVRALFGDRNLFVYPSAVPGMTHRLADLVEGHAIHFGKYKSHISIRAITRDGDQLDFINSSIFRSPDSDSFDLPASLLEDCTHWLNSMTGVIEVRRRPWVRQWQDWHIDLRSRRATRGENIILVDPRSYEFRQISEVFEHFEQPENLTVIQSRRGKLAVQLHHLDLSFHVNKARSLYSRELKASIDFNQDVGTWYGLASKIVVRDVKDKTRRSIIIPIGELTWSRNKHGIHVFVGLKRTEGYCRFEIDDILGRLSSPPERRLLVLKALCHAATSFCLPDPLTGRTGTEEALQILGSGAAQPWDPLTSPDMQTLARLLPRREYYPQDIKRLQRVTWDPSLTTTIQNDAFEQFVRSMEGRATLLARFSSVNVKPVSSVGNLSQLRHRAQIRRQLYERPVHDTATLKQTEYTYPVRDKRTTQRSDRVYLVVKLLRAPNLLLNMNSTLAKVLESWTSINGFCSGDSSWSIQPLAIQVEEPISSRWGSLVSMFRNTEDAFLWAFQLGLLAFNPRVDMDILVSLVGFCRIKQIRQLEPPLHATFTHFKDRGPPSADTLEALISQAFVPLQIPKGKKQSTQSEKETHQERCKEQGKILAKLLSDRWPHLPPDAGFTGNWEPTAINVPLVLKNIKPEWDRRCHNDQLWAYVNRIDSILRQHSGRRFEERPQRWIHSVPTSFGKKDERTIPSISQGLVTKPCPRLERFKVRSLTEPFESTSSLPGKGNRQERLPEEVFELEDILTSFSRSSNDLRRSYGQDLLGSLAAFKTSYPEPFDVARRSNPSAETVANAINGIQSMGASYRDCIQKSLWAADLSSKWLTMGNLLPCSTTVEMLELLRSKANHQFGPGMKDALILYGCAIAELQRLRRLRTAILRRDQRGVEEELRNVGHENWDPAEENPDWLLLELDSNILIRADQINVARATLNPASGENSLLQLNMGRGKTSCILPMAAAVVANGTNLSRLVVPKSLIMQTAQMMHARLGGLVGRAILHIPFSRQTPTSDDVLQAYCELHREVQSSQGLILTSHEHILSYRLSGLQRLADNKLAEAEKMVNFQTWLDAHCRDLLDESDFTLSPKTQLNYPSGEELPIDGHPFRWQVAQGLLAMVAEYMPQLEAGFPGSIEVVGRSSWFPSVQFLRSDVEDELDRLIVEDTASGKVPFLHMDKAVHKSAQIAIKRVLTEERCDNDLLDKASQAFTQPNNARTKLLVIRGLIVHKILILCLGKRWNVQYGLHPNRPPVAVPFAAKGVPSELSEYGHPDVAILLTCLSFYSTGLTFGQFREGLKRILTSEDAALEYERWISESNLPPALESWNLINLDDELQMQVLWQHLRKNRVVTNHYMNNFVFPDHARQFAVKLQASAWDVPLKSSDALPGARTTGFSGTNDNKYMLPMTIQQEDLPGLVQTNAEVLSYLLQCRNRGYAVLTDRNNRRLSEFEMLKMLHRRGIKVLIDAGAYILETGNGHLARMWFDIDPLAQSAVYFRDDNRAWVAFRDAAKPEMPLLATRLANDLTDCFVYFDEAHTRGVDLKLPEDARAALTLALKQTKDNTMQAAMRLRQLGTTQSVTFFAPPEVDISIRDIRTRINTSSTKQEIQSPDVIFWLLEQTCLANEDLRPLFLAQGMDFCRRESALLQFPNYLTSTASRSKLLKLLQEPEHQTLDQLYGAVSGNASLQSVQPLHSRRLQKFADKLSSYHDTGIVRVETLGEVEQERAVEVQIEAVREVEKPVHYQALKFPGLKSSISRFLRTGVLDTSDGETIHALDYIGRTKVGRKFGIHSSGSRLFVSPEFCRSIVLPKLTETVEDRFLRPVEWILWSPSTQTALVVIPEEVELLIPELRSSPEKAKIHLIAYAAPVTRAMVPFNELRYYSFPPIPAHTAFPTWLKVELGILAGRLYTDYEEWKLTDDYIRRSQAGKLTSPAFLLEWVGVRCRAHDVLHTPIGYICLGRAATESHPFFVRSEATVTPQLPAAAVDDDIETPESEAIDGDVADEIEGEDRERKLPFDESSDEESGDEDLSGDFTEETESDDDEKESSDEE</sequence>
<evidence type="ECO:0000256" key="6">
    <source>
        <dbReference type="ARBA" id="ARBA00022807"/>
    </source>
</evidence>
<dbReference type="Proteomes" id="UP000024376">
    <property type="component" value="Unassembled WGS sequence"/>
</dbReference>
<dbReference type="InterPro" id="IPR046541">
    <property type="entry name" value="DUF6606"/>
</dbReference>
<evidence type="ECO:0000256" key="7">
    <source>
        <dbReference type="SAM" id="MobiDB-lite"/>
    </source>
</evidence>
<evidence type="ECO:0000256" key="5">
    <source>
        <dbReference type="ARBA" id="ARBA00022801"/>
    </source>
</evidence>
<dbReference type="Pfam" id="PF12359">
    <property type="entry name" value="DUF3645"/>
    <property type="match status" value="1"/>
</dbReference>
<gene>
    <name evidence="11" type="ORF">M419DRAFT_126346</name>
</gene>
<accession>A0A024SNG4</accession>
<feature type="compositionally biased region" description="Acidic residues" evidence="7">
    <location>
        <begin position="3085"/>
        <end position="3108"/>
    </location>
</feature>
<evidence type="ECO:0000256" key="2">
    <source>
        <dbReference type="ARBA" id="ARBA00012759"/>
    </source>
</evidence>
<dbReference type="InterPro" id="IPR022099">
    <property type="entry name" value="DUF3638"/>
</dbReference>
<dbReference type="EC" id="3.4.19.12" evidence="2"/>
<evidence type="ECO:0000256" key="3">
    <source>
        <dbReference type="ARBA" id="ARBA00022670"/>
    </source>
</evidence>
<dbReference type="PANTHER" id="PTHR13367:SF33">
    <property type="entry name" value="P-LOOP CONTAINING NUCLEOSIDE TRIPHOSPHATE HYDROLASE PROTEIN"/>
    <property type="match status" value="1"/>
</dbReference>
<keyword evidence="5" id="KW-0378">Hydrolase</keyword>
<feature type="domain" description="DUF3645" evidence="9">
    <location>
        <begin position="2348"/>
        <end position="2380"/>
    </location>
</feature>
<evidence type="ECO:0000313" key="12">
    <source>
        <dbReference type="Proteomes" id="UP000024376"/>
    </source>
</evidence>
<dbReference type="KEGG" id="trr:M419DRAFT_126346"/>
<keyword evidence="3" id="KW-0645">Protease</keyword>
<name>A0A024SNG4_HYPJR</name>
<proteinExistence type="predicted"/>
<dbReference type="HOGENOM" id="CLU_000211_1_0_1"/>
<dbReference type="OrthoDB" id="3182339at2759"/>
<protein>
    <recommendedName>
        <fullName evidence="2">ubiquitinyl hydrolase 1</fullName>
        <ecNumber evidence="2">3.4.19.12</ecNumber>
    </recommendedName>
</protein>
<reference evidence="12" key="1">
    <citation type="journal article" date="2013" name="Ind. Biotechnol.">
        <title>Comparative genomics analysis of Trichoderma reesei strains.</title>
        <authorList>
            <person name="Koike H."/>
            <person name="Aerts A."/>
            <person name="LaButti K."/>
            <person name="Grigoriev I.V."/>
            <person name="Baker S.E."/>
        </authorList>
    </citation>
    <scope>NUCLEOTIDE SEQUENCE [LARGE SCALE GENOMIC DNA]</scope>
    <source>
        <strain evidence="12">ATCC 56765 / BCRC 32924 / NRRL 11460 / Rut C-30</strain>
    </source>
</reference>
<evidence type="ECO:0000259" key="8">
    <source>
        <dbReference type="Pfam" id="PF12340"/>
    </source>
</evidence>
<evidence type="ECO:0000313" key="11">
    <source>
        <dbReference type="EMBL" id="ETS06916.1"/>
    </source>
</evidence>
<feature type="domain" description="DUF6606" evidence="10">
    <location>
        <begin position="7"/>
        <end position="280"/>
    </location>
</feature>
<keyword evidence="6" id="KW-0788">Thiol protease</keyword>
<feature type="domain" description="DUF3638" evidence="8">
    <location>
        <begin position="2005"/>
        <end position="2229"/>
    </location>
</feature>
<dbReference type="Pfam" id="PF12340">
    <property type="entry name" value="DUF3638"/>
    <property type="match status" value="1"/>
</dbReference>
<organism evidence="11 12">
    <name type="scientific">Hypocrea jecorina (strain ATCC 56765 / BCRC 32924 / NRRL 11460 / Rut C-30)</name>
    <name type="common">Trichoderma reesei</name>
    <dbReference type="NCBI Taxonomy" id="1344414"/>
    <lineage>
        <taxon>Eukaryota</taxon>
        <taxon>Fungi</taxon>
        <taxon>Dikarya</taxon>
        <taxon>Ascomycota</taxon>
        <taxon>Pezizomycotina</taxon>
        <taxon>Sordariomycetes</taxon>
        <taxon>Hypocreomycetidae</taxon>
        <taxon>Hypocreales</taxon>
        <taxon>Hypocreaceae</taxon>
        <taxon>Trichoderma</taxon>
    </lineage>
</organism>